<dbReference type="InterPro" id="IPR036236">
    <property type="entry name" value="Znf_C2H2_sf"/>
</dbReference>
<sequence length="201" mass="22210">MALATPYVSYTGCHDGKSYPGVAEARGKLVLPVDTYDHDLDFLSYTDNFYAFDNDLSSNHSSAPSPLGSPMERPDPISLVMPSAYPVWNEPNELMRTTTNESRAAAKGEAKAQCWEHGCNGRVFSTLSNLKRHQKEKSGNAKKVLCPQCGGEFTRVTARDTHLAKGSCNRIRRYSNGRQRPSRVALLEMLLQQPSGRESAV</sequence>
<reference evidence="1 2" key="1">
    <citation type="submission" date="2018-06" db="EMBL/GenBank/DDBJ databases">
        <title>Complete Genomes of Monosporascus.</title>
        <authorList>
            <person name="Robinson A.J."/>
            <person name="Natvig D.O."/>
        </authorList>
    </citation>
    <scope>NUCLEOTIDE SEQUENCE [LARGE SCALE GENOMIC DNA]</scope>
    <source>
        <strain evidence="1 2">CBS 110550</strain>
    </source>
</reference>
<dbReference type="EMBL" id="QJNU01000463">
    <property type="protein sequence ID" value="RYO98370.1"/>
    <property type="molecule type" value="Genomic_DNA"/>
</dbReference>
<comment type="caution">
    <text evidence="1">The sequence shown here is derived from an EMBL/GenBank/DDBJ whole genome shotgun (WGS) entry which is preliminary data.</text>
</comment>
<dbReference type="STRING" id="155417.A0A4Q4T647"/>
<accession>A0A4Q4T647</accession>
<dbReference type="SUPFAM" id="SSF57667">
    <property type="entry name" value="beta-beta-alpha zinc fingers"/>
    <property type="match status" value="1"/>
</dbReference>
<organism evidence="1 2">
    <name type="scientific">Monosporascus ibericus</name>
    <dbReference type="NCBI Taxonomy" id="155417"/>
    <lineage>
        <taxon>Eukaryota</taxon>
        <taxon>Fungi</taxon>
        <taxon>Dikarya</taxon>
        <taxon>Ascomycota</taxon>
        <taxon>Pezizomycotina</taxon>
        <taxon>Sordariomycetes</taxon>
        <taxon>Xylariomycetidae</taxon>
        <taxon>Xylariales</taxon>
        <taxon>Xylariales incertae sedis</taxon>
        <taxon>Monosporascus</taxon>
    </lineage>
</organism>
<dbReference type="Gene3D" id="3.30.160.60">
    <property type="entry name" value="Classic Zinc Finger"/>
    <property type="match status" value="1"/>
</dbReference>
<protein>
    <recommendedName>
        <fullName evidence="3">C2H2-type domain-containing protein</fullName>
    </recommendedName>
</protein>
<evidence type="ECO:0000313" key="1">
    <source>
        <dbReference type="EMBL" id="RYO98370.1"/>
    </source>
</evidence>
<dbReference type="Proteomes" id="UP000293360">
    <property type="component" value="Unassembled WGS sequence"/>
</dbReference>
<dbReference type="OrthoDB" id="5366256at2759"/>
<dbReference type="AlphaFoldDB" id="A0A4Q4T647"/>
<proteinExistence type="predicted"/>
<keyword evidence="2" id="KW-1185">Reference proteome</keyword>
<name>A0A4Q4T647_9PEZI</name>
<evidence type="ECO:0008006" key="3">
    <source>
        <dbReference type="Google" id="ProtNLM"/>
    </source>
</evidence>
<evidence type="ECO:0000313" key="2">
    <source>
        <dbReference type="Proteomes" id="UP000293360"/>
    </source>
</evidence>
<gene>
    <name evidence="1" type="ORF">DL764_007097</name>
</gene>